<evidence type="ECO:0000259" key="6">
    <source>
        <dbReference type="Pfam" id="PF04542"/>
    </source>
</evidence>
<dbReference type="InterPro" id="IPR014284">
    <property type="entry name" value="RNA_pol_sigma-70_dom"/>
</dbReference>
<comment type="similarity">
    <text evidence="1">Belongs to the sigma-70 factor family. ECF subfamily.</text>
</comment>
<dbReference type="PANTHER" id="PTHR43133">
    <property type="entry name" value="RNA POLYMERASE ECF-TYPE SIGMA FACTO"/>
    <property type="match status" value="1"/>
</dbReference>
<dbReference type="GO" id="GO:0006352">
    <property type="term" value="P:DNA-templated transcription initiation"/>
    <property type="evidence" value="ECO:0007669"/>
    <property type="project" value="InterPro"/>
</dbReference>
<dbReference type="InterPro" id="IPR039425">
    <property type="entry name" value="RNA_pol_sigma-70-like"/>
</dbReference>
<comment type="caution">
    <text evidence="8">The sequence shown here is derived from an EMBL/GenBank/DDBJ whole genome shotgun (WGS) entry which is preliminary data.</text>
</comment>
<reference evidence="8" key="1">
    <citation type="journal article" date="2021" name="PeerJ">
        <title>Extensive microbial diversity within the chicken gut microbiome revealed by metagenomics and culture.</title>
        <authorList>
            <person name="Gilroy R."/>
            <person name="Ravi A."/>
            <person name="Getino M."/>
            <person name="Pursley I."/>
            <person name="Horton D.L."/>
            <person name="Alikhan N.F."/>
            <person name="Baker D."/>
            <person name="Gharbi K."/>
            <person name="Hall N."/>
            <person name="Watson M."/>
            <person name="Adriaenssens E.M."/>
            <person name="Foster-Nyarko E."/>
            <person name="Jarju S."/>
            <person name="Secka A."/>
            <person name="Antonio M."/>
            <person name="Oren A."/>
            <person name="Chaudhuri R.R."/>
            <person name="La Ragione R."/>
            <person name="Hildebrand F."/>
            <person name="Pallen M.J."/>
        </authorList>
    </citation>
    <scope>NUCLEOTIDE SEQUENCE</scope>
    <source>
        <strain evidence="8">4100</strain>
    </source>
</reference>
<dbReference type="InterPro" id="IPR036388">
    <property type="entry name" value="WH-like_DNA-bd_sf"/>
</dbReference>
<evidence type="ECO:0000256" key="1">
    <source>
        <dbReference type="ARBA" id="ARBA00010641"/>
    </source>
</evidence>
<dbReference type="GO" id="GO:0016987">
    <property type="term" value="F:sigma factor activity"/>
    <property type="evidence" value="ECO:0007669"/>
    <property type="project" value="UniProtKB-KW"/>
</dbReference>
<dbReference type="Gene3D" id="1.10.10.10">
    <property type="entry name" value="Winged helix-like DNA-binding domain superfamily/Winged helix DNA-binding domain"/>
    <property type="match status" value="1"/>
</dbReference>
<dbReference type="SUPFAM" id="SSF88946">
    <property type="entry name" value="Sigma2 domain of RNA polymerase sigma factors"/>
    <property type="match status" value="1"/>
</dbReference>
<evidence type="ECO:0000256" key="2">
    <source>
        <dbReference type="ARBA" id="ARBA00023015"/>
    </source>
</evidence>
<dbReference type="InterPro" id="IPR013324">
    <property type="entry name" value="RNA_pol_sigma_r3/r4-like"/>
</dbReference>
<keyword evidence="4" id="KW-0238">DNA-binding</keyword>
<dbReference type="SUPFAM" id="SSF88659">
    <property type="entry name" value="Sigma3 and sigma4 domains of RNA polymerase sigma factors"/>
    <property type="match status" value="1"/>
</dbReference>
<dbReference type="PANTHER" id="PTHR43133:SF8">
    <property type="entry name" value="RNA POLYMERASE SIGMA FACTOR HI_1459-RELATED"/>
    <property type="match status" value="1"/>
</dbReference>
<reference evidence="8" key="2">
    <citation type="submission" date="2021-09" db="EMBL/GenBank/DDBJ databases">
        <authorList>
            <person name="Gilroy R."/>
        </authorList>
    </citation>
    <scope>NUCLEOTIDE SEQUENCE</scope>
    <source>
        <strain evidence="8">4100</strain>
    </source>
</reference>
<dbReference type="InterPro" id="IPR007627">
    <property type="entry name" value="RNA_pol_sigma70_r2"/>
</dbReference>
<evidence type="ECO:0000313" key="9">
    <source>
        <dbReference type="Proteomes" id="UP000711407"/>
    </source>
</evidence>
<proteinExistence type="inferred from homology"/>
<keyword evidence="3" id="KW-0731">Sigma factor</keyword>
<protein>
    <submittedName>
        <fullName evidence="8">RNA polymerase sigma factor</fullName>
    </submittedName>
</protein>
<accession>A0A4Q0U9X3</accession>
<dbReference type="InterPro" id="IPR013249">
    <property type="entry name" value="RNA_pol_sigma70_r4_t2"/>
</dbReference>
<dbReference type="GO" id="GO:0003677">
    <property type="term" value="F:DNA binding"/>
    <property type="evidence" value="ECO:0007669"/>
    <property type="project" value="UniProtKB-KW"/>
</dbReference>
<feature type="domain" description="RNA polymerase sigma factor 70 region 4 type 2" evidence="7">
    <location>
        <begin position="103"/>
        <end position="154"/>
    </location>
</feature>
<dbReference type="Pfam" id="PF04542">
    <property type="entry name" value="Sigma70_r2"/>
    <property type="match status" value="1"/>
</dbReference>
<evidence type="ECO:0000256" key="4">
    <source>
        <dbReference type="ARBA" id="ARBA00023125"/>
    </source>
</evidence>
<name>A0A4Q0U9X3_9BACT</name>
<dbReference type="InterPro" id="IPR013325">
    <property type="entry name" value="RNA_pol_sigma_r2"/>
</dbReference>
<evidence type="ECO:0000259" key="7">
    <source>
        <dbReference type="Pfam" id="PF08281"/>
    </source>
</evidence>
<organism evidence="8 9">
    <name type="scientific">Candidatus Amulumruptor caecigallinarius</name>
    <dbReference type="NCBI Taxonomy" id="2109911"/>
    <lineage>
        <taxon>Bacteria</taxon>
        <taxon>Pseudomonadati</taxon>
        <taxon>Bacteroidota</taxon>
        <taxon>Bacteroidia</taxon>
        <taxon>Bacteroidales</taxon>
        <taxon>Muribaculaceae</taxon>
        <taxon>Candidatus Amulumruptor</taxon>
    </lineage>
</organism>
<dbReference type="Pfam" id="PF08281">
    <property type="entry name" value="Sigma70_r4_2"/>
    <property type="match status" value="1"/>
</dbReference>
<keyword evidence="2" id="KW-0805">Transcription regulation</keyword>
<dbReference type="Proteomes" id="UP000711407">
    <property type="component" value="Unassembled WGS sequence"/>
</dbReference>
<dbReference type="NCBIfam" id="TIGR02937">
    <property type="entry name" value="sigma70-ECF"/>
    <property type="match status" value="1"/>
</dbReference>
<dbReference type="AlphaFoldDB" id="A0A4Q0U9X3"/>
<gene>
    <name evidence="8" type="ORF">K8V47_08830</name>
</gene>
<dbReference type="Gene3D" id="1.10.1740.10">
    <property type="match status" value="1"/>
</dbReference>
<dbReference type="EMBL" id="DYXT01000046">
    <property type="protein sequence ID" value="HJE39844.1"/>
    <property type="molecule type" value="Genomic_DNA"/>
</dbReference>
<evidence type="ECO:0000313" key="8">
    <source>
        <dbReference type="EMBL" id="HJE39844.1"/>
    </source>
</evidence>
<evidence type="ECO:0000256" key="5">
    <source>
        <dbReference type="ARBA" id="ARBA00023163"/>
    </source>
</evidence>
<feature type="domain" description="RNA polymerase sigma-70 region 2" evidence="6">
    <location>
        <begin position="14"/>
        <end position="76"/>
    </location>
</feature>
<keyword evidence="5" id="KW-0804">Transcription</keyword>
<evidence type="ECO:0000256" key="3">
    <source>
        <dbReference type="ARBA" id="ARBA00023082"/>
    </source>
</evidence>
<sequence>MSIHNIPQDVAETVERNLDNMVRFAFFRTGSRVFAEDLVHDAVIRLARAKTAPRDVRMYLFRILYNLCMDFRKTQRDTVTIEDIDEPFYSPDEENEFKDERQRVIGSLETLSDEKRQIVMMRAVDNLKFTEIAEIMSAPPTTVQSRYNAAIKELKTILNKSGDL</sequence>